<dbReference type="Gene3D" id="3.30.470.20">
    <property type="entry name" value="ATP-grasp fold, B domain"/>
    <property type="match status" value="1"/>
</dbReference>
<feature type="binding site" evidence="14">
    <location>
        <begin position="333"/>
        <end position="334"/>
    </location>
    <ligand>
        <name>ATP</name>
        <dbReference type="ChEBI" id="CHEBI:30616"/>
    </ligand>
</feature>
<dbReference type="EMBL" id="RQZF01000011">
    <property type="protein sequence ID" value="RRC94717.1"/>
    <property type="molecule type" value="Genomic_DNA"/>
</dbReference>
<dbReference type="PROSITE" id="PS50975">
    <property type="entry name" value="ATP_GRASP"/>
    <property type="match status" value="1"/>
</dbReference>
<feature type="active site" evidence="13">
    <location>
        <position position="20"/>
    </location>
</feature>
<dbReference type="GO" id="GO:0005829">
    <property type="term" value="C:cytosol"/>
    <property type="evidence" value="ECO:0007669"/>
    <property type="project" value="TreeGrafter"/>
</dbReference>
<feature type="domain" description="ATP-grasp" evidence="17">
    <location>
        <begin position="158"/>
        <end position="367"/>
    </location>
</feature>
<feature type="active site" evidence="13">
    <location>
        <position position="206"/>
    </location>
</feature>
<evidence type="ECO:0000256" key="14">
    <source>
        <dbReference type="PIRSR" id="PIRSR039102-2"/>
    </source>
</evidence>
<feature type="active site" evidence="13">
    <location>
        <position position="345"/>
    </location>
</feature>
<dbReference type="Gene3D" id="3.30.1490.20">
    <property type="entry name" value="ATP-grasp fold, A domain"/>
    <property type="match status" value="1"/>
</dbReference>
<feature type="binding site" evidence="15">
    <location>
        <position position="336"/>
    </location>
    <ligand>
        <name>Mg(2+)</name>
        <dbReference type="ChEBI" id="CHEBI:18420"/>
        <label>2</label>
    </ligand>
</feature>
<feature type="binding site" evidence="14">
    <location>
        <position position="154"/>
    </location>
    <ligand>
        <name>ATP</name>
        <dbReference type="ChEBI" id="CHEBI:30616"/>
    </ligand>
</feature>
<dbReference type="Pfam" id="PF01820">
    <property type="entry name" value="Dala_Dala_lig_N"/>
    <property type="match status" value="1"/>
</dbReference>
<evidence type="ECO:0000256" key="3">
    <source>
        <dbReference type="ARBA" id="ARBA00022598"/>
    </source>
</evidence>
<feature type="binding site" evidence="15">
    <location>
        <position position="334"/>
    </location>
    <ligand>
        <name>Mg(2+)</name>
        <dbReference type="ChEBI" id="CHEBI:18420"/>
        <label>1</label>
    </ligand>
</feature>
<comment type="caution">
    <text evidence="18">The sequence shown here is derived from an EMBL/GenBank/DDBJ whole genome shotgun (WGS) entry which is preliminary data.</text>
</comment>
<dbReference type="FunFam" id="3.30.470.20:FF:000008">
    <property type="entry name" value="D-alanine--D-alanine ligase"/>
    <property type="match status" value="1"/>
</dbReference>
<dbReference type="InterPro" id="IPR000291">
    <property type="entry name" value="D-Ala_lig_Van_CS"/>
</dbReference>
<dbReference type="NCBIfam" id="NF002528">
    <property type="entry name" value="PRK01966.1-4"/>
    <property type="match status" value="1"/>
</dbReference>
<evidence type="ECO:0000256" key="11">
    <source>
        <dbReference type="ARBA" id="ARBA00023316"/>
    </source>
</evidence>
<keyword evidence="5 14" id="KW-0547">Nucleotide-binding</keyword>
<dbReference type="PROSITE" id="PS00843">
    <property type="entry name" value="DALA_DALA_LIGASE_1"/>
    <property type="match status" value="1"/>
</dbReference>
<keyword evidence="7 15" id="KW-0460">Magnesium</keyword>
<evidence type="ECO:0000256" key="16">
    <source>
        <dbReference type="PROSITE-ProRule" id="PRU00409"/>
    </source>
</evidence>
<evidence type="ECO:0000256" key="9">
    <source>
        <dbReference type="ARBA" id="ARBA00022984"/>
    </source>
</evidence>
<dbReference type="NCBIfam" id="TIGR01205">
    <property type="entry name" value="D_ala_D_alaTIGR"/>
    <property type="match status" value="1"/>
</dbReference>
<evidence type="ECO:0000256" key="4">
    <source>
        <dbReference type="ARBA" id="ARBA00022723"/>
    </source>
</evidence>
<comment type="catalytic activity">
    <reaction evidence="12">
        <text>2 D-alanine + ATP = D-alanyl-D-alanine + ADP + phosphate + H(+)</text>
        <dbReference type="Rhea" id="RHEA:11224"/>
        <dbReference type="ChEBI" id="CHEBI:15378"/>
        <dbReference type="ChEBI" id="CHEBI:30616"/>
        <dbReference type="ChEBI" id="CHEBI:43474"/>
        <dbReference type="ChEBI" id="CHEBI:57416"/>
        <dbReference type="ChEBI" id="CHEBI:57822"/>
        <dbReference type="ChEBI" id="CHEBI:456216"/>
        <dbReference type="EC" id="6.3.2.4"/>
    </reaction>
</comment>
<evidence type="ECO:0000259" key="17">
    <source>
        <dbReference type="PROSITE" id="PS50975"/>
    </source>
</evidence>
<evidence type="ECO:0000256" key="1">
    <source>
        <dbReference type="ARBA" id="ARBA00001936"/>
    </source>
</evidence>
<dbReference type="PANTHER" id="PTHR23132">
    <property type="entry name" value="D-ALANINE--D-ALANINE LIGASE"/>
    <property type="match status" value="1"/>
</dbReference>
<comment type="cofactor">
    <cofactor evidence="1">
        <name>Mn(2+)</name>
        <dbReference type="ChEBI" id="CHEBI:29035"/>
    </cofactor>
</comment>
<dbReference type="OrthoDB" id="9813261at2"/>
<feature type="binding site" evidence="15">
    <location>
        <position position="334"/>
    </location>
    <ligand>
        <name>Mg(2+)</name>
        <dbReference type="ChEBI" id="CHEBI:18420"/>
        <label>2</label>
    </ligand>
</feature>
<evidence type="ECO:0000256" key="2">
    <source>
        <dbReference type="ARBA" id="ARBA00010871"/>
    </source>
</evidence>
<keyword evidence="3 12" id="KW-0436">Ligase</keyword>
<dbReference type="InterPro" id="IPR011095">
    <property type="entry name" value="Dala_Dala_lig_C"/>
</dbReference>
<evidence type="ECO:0000313" key="19">
    <source>
        <dbReference type="Proteomes" id="UP000280444"/>
    </source>
</evidence>
<comment type="similarity">
    <text evidence="2 12">Belongs to the D-alanine--D-alanine ligase family.</text>
</comment>
<evidence type="ECO:0000256" key="12">
    <source>
        <dbReference type="HAMAP-Rule" id="MF_00047"/>
    </source>
</evidence>
<dbReference type="InterPro" id="IPR016185">
    <property type="entry name" value="PreATP-grasp_dom_sf"/>
</dbReference>
<dbReference type="HAMAP" id="MF_00047">
    <property type="entry name" value="Dala_Dala_lig"/>
    <property type="match status" value="1"/>
</dbReference>
<dbReference type="GO" id="GO:0005524">
    <property type="term" value="F:ATP binding"/>
    <property type="evidence" value="ECO:0007669"/>
    <property type="project" value="UniProtKB-UniRule"/>
</dbReference>
<evidence type="ECO:0000256" key="10">
    <source>
        <dbReference type="ARBA" id="ARBA00023211"/>
    </source>
</evidence>
<evidence type="ECO:0000256" key="6">
    <source>
        <dbReference type="ARBA" id="ARBA00022840"/>
    </source>
</evidence>
<evidence type="ECO:0000256" key="8">
    <source>
        <dbReference type="ARBA" id="ARBA00022960"/>
    </source>
</evidence>
<dbReference type="GO" id="GO:0008716">
    <property type="term" value="F:D-alanine-D-alanine ligase activity"/>
    <property type="evidence" value="ECO:0007669"/>
    <property type="project" value="UniProtKB-UniRule"/>
</dbReference>
<protein>
    <recommendedName>
        <fullName evidence="12">D-alanine--D-alanine ligase</fullName>
        <ecNumber evidence="12">6.3.2.4</ecNumber>
    </recommendedName>
    <alternativeName>
        <fullName evidence="12">D-Ala-D-Ala ligase</fullName>
    </alternativeName>
    <alternativeName>
        <fullName evidence="12">D-alanylalanine synthetase</fullName>
    </alternativeName>
</protein>
<keyword evidence="19" id="KW-1185">Reference proteome</keyword>
<sequence length="377" mass="40321">MTAASPRPRVLLVFGGRSGEHEISCATAAAFLRAIDREKWDVLPTGITRDGQWVRVEDDPSLFEFTDNGGQQVLAGETRVMLAPGGASLLEVTYEGEAGASRAVSVEDLGSVDVVLPLIHGPYGEDGTIQGLMEMSDVRYVGCGVLSSAICMDKHLTKTVLKAAGIEVGRWELVTTREWNNDRDGVESRIAHLGYPVFVKPCRAGSSLGITRVDGPDALAAAMDEAQAHDPRVIVEASTVGREIECGVLESADGTISTAPLGEIVVPEGGFYDYDSKYVDTEAIGLECPASIDPLAEAEIRRTAARAFEALACEGLARVDFFYDPNTGAISINEVNTMPGFTPYSMYPQVWAAAGLSYPALVDHLLEVALARRVGLR</sequence>
<name>A0A3P1SCN0_9ACTO</name>
<dbReference type="SUPFAM" id="SSF52440">
    <property type="entry name" value="PreATP-grasp domain"/>
    <property type="match status" value="1"/>
</dbReference>
<dbReference type="UniPathway" id="UPA00219"/>
<dbReference type="AlphaFoldDB" id="A0A3P1SCN0"/>
<keyword evidence="12" id="KW-0963">Cytoplasm</keyword>
<evidence type="ECO:0000256" key="15">
    <source>
        <dbReference type="PIRSR" id="PIRSR039102-3"/>
    </source>
</evidence>
<keyword evidence="10 15" id="KW-0464">Manganese</keyword>
<dbReference type="PIRSF" id="PIRSF039102">
    <property type="entry name" value="Ddl/VanB"/>
    <property type="match status" value="1"/>
</dbReference>
<gene>
    <name evidence="12" type="primary">ddl</name>
    <name evidence="18" type="ORF">EII11_09170</name>
</gene>
<dbReference type="InterPro" id="IPR011761">
    <property type="entry name" value="ATP-grasp"/>
</dbReference>
<dbReference type="Pfam" id="PF07478">
    <property type="entry name" value="Dala_Dala_lig_C"/>
    <property type="match status" value="1"/>
</dbReference>
<feature type="binding site" evidence="14">
    <location>
        <begin position="206"/>
        <end position="207"/>
    </location>
    <ligand>
        <name>ATP</name>
        <dbReference type="ChEBI" id="CHEBI:30616"/>
    </ligand>
</feature>
<dbReference type="GO" id="GO:0008360">
    <property type="term" value="P:regulation of cell shape"/>
    <property type="evidence" value="ECO:0007669"/>
    <property type="project" value="UniProtKB-KW"/>
</dbReference>
<comment type="pathway">
    <text evidence="12">Cell wall biogenesis; peptidoglycan biosynthesis.</text>
</comment>
<dbReference type="Gene3D" id="3.40.50.20">
    <property type="match status" value="1"/>
</dbReference>
<reference evidence="18 19" key="1">
    <citation type="submission" date="2018-11" db="EMBL/GenBank/DDBJ databases">
        <title>Genomes From Bacteria Associated with the Canine Oral Cavity: a Test Case for Automated Genome-Based Taxonomic Assignment.</title>
        <authorList>
            <person name="Coil D.A."/>
            <person name="Jospin G."/>
            <person name="Darling A.E."/>
            <person name="Wallis C."/>
            <person name="Davis I.J."/>
            <person name="Harris S."/>
            <person name="Eisen J.A."/>
            <person name="Holcombe L.J."/>
            <person name="O'Flynn C."/>
        </authorList>
    </citation>
    <scope>NUCLEOTIDE SEQUENCE [LARGE SCALE GENOMIC DNA]</scope>
    <source>
        <strain evidence="18 19">OH770</strain>
    </source>
</reference>
<dbReference type="PANTHER" id="PTHR23132:SF25">
    <property type="entry name" value="D-ALANINE--D-ALANINE LIGASE A"/>
    <property type="match status" value="1"/>
</dbReference>
<comment type="function">
    <text evidence="12">Cell wall formation.</text>
</comment>
<keyword evidence="11 12" id="KW-0961">Cell wall biogenesis/degradation</keyword>
<organism evidence="18 19">
    <name type="scientific">Schaalia canis</name>
    <dbReference type="NCBI Taxonomy" id="100469"/>
    <lineage>
        <taxon>Bacteria</taxon>
        <taxon>Bacillati</taxon>
        <taxon>Actinomycetota</taxon>
        <taxon>Actinomycetes</taxon>
        <taxon>Actinomycetales</taxon>
        <taxon>Actinomycetaceae</taxon>
        <taxon>Schaalia</taxon>
    </lineage>
</organism>
<proteinExistence type="inferred from homology"/>
<evidence type="ECO:0000256" key="7">
    <source>
        <dbReference type="ARBA" id="ARBA00022842"/>
    </source>
</evidence>
<dbReference type="GO" id="GO:0046872">
    <property type="term" value="F:metal ion binding"/>
    <property type="evidence" value="ECO:0007669"/>
    <property type="project" value="UniProtKB-KW"/>
</dbReference>
<dbReference type="SUPFAM" id="SSF56059">
    <property type="entry name" value="Glutathione synthetase ATP-binding domain-like"/>
    <property type="match status" value="1"/>
</dbReference>
<keyword evidence="9 12" id="KW-0573">Peptidoglycan synthesis</keyword>
<keyword evidence="4 15" id="KW-0479">Metal-binding</keyword>
<dbReference type="Proteomes" id="UP000280444">
    <property type="component" value="Unassembled WGS sequence"/>
</dbReference>
<dbReference type="InterPro" id="IPR011127">
    <property type="entry name" value="Dala_Dala_lig_N"/>
</dbReference>
<dbReference type="EC" id="6.3.2.4" evidence="12"/>
<evidence type="ECO:0000313" key="18">
    <source>
        <dbReference type="EMBL" id="RRC94717.1"/>
    </source>
</evidence>
<dbReference type="GO" id="GO:0009252">
    <property type="term" value="P:peptidoglycan biosynthetic process"/>
    <property type="evidence" value="ECO:0007669"/>
    <property type="project" value="UniProtKB-UniRule"/>
</dbReference>
<accession>A0A3P1SCN0</accession>
<dbReference type="InterPro" id="IPR013815">
    <property type="entry name" value="ATP_grasp_subdomain_1"/>
</dbReference>
<feature type="binding site" evidence="14">
    <location>
        <begin position="198"/>
        <end position="200"/>
    </location>
    <ligand>
        <name>ATP</name>
        <dbReference type="ChEBI" id="CHEBI:30616"/>
    </ligand>
</feature>
<evidence type="ECO:0000256" key="5">
    <source>
        <dbReference type="ARBA" id="ARBA00022741"/>
    </source>
</evidence>
<comment type="subcellular location">
    <subcellularLocation>
        <location evidence="12">Cytoplasm</location>
    </subcellularLocation>
</comment>
<keyword evidence="6 16" id="KW-0067">ATP-binding</keyword>
<evidence type="ECO:0000256" key="13">
    <source>
        <dbReference type="PIRSR" id="PIRSR039102-1"/>
    </source>
</evidence>
<dbReference type="GO" id="GO:0071555">
    <property type="term" value="P:cell wall organization"/>
    <property type="evidence" value="ECO:0007669"/>
    <property type="project" value="UniProtKB-KW"/>
</dbReference>
<dbReference type="InterPro" id="IPR005905">
    <property type="entry name" value="D_ala_D_ala"/>
</dbReference>
<feature type="binding site" evidence="15">
    <location>
        <position position="320"/>
    </location>
    <ligand>
        <name>Mg(2+)</name>
        <dbReference type="ChEBI" id="CHEBI:18420"/>
        <label>1</label>
    </ligand>
</feature>
<feature type="binding site" evidence="14">
    <location>
        <begin position="236"/>
        <end position="243"/>
    </location>
    <ligand>
        <name>ATP</name>
        <dbReference type="ChEBI" id="CHEBI:30616"/>
    </ligand>
</feature>
<comment type="cofactor">
    <cofactor evidence="15">
        <name>Mg(2+)</name>
        <dbReference type="ChEBI" id="CHEBI:18420"/>
    </cofactor>
    <cofactor evidence="15">
        <name>Mn(2+)</name>
        <dbReference type="ChEBI" id="CHEBI:29035"/>
    </cofactor>
    <text evidence="15">Binds 2 magnesium or manganese ions per subunit.</text>
</comment>
<dbReference type="PROSITE" id="PS00844">
    <property type="entry name" value="DALA_DALA_LIGASE_2"/>
    <property type="match status" value="1"/>
</dbReference>
<keyword evidence="8 12" id="KW-0133">Cell shape</keyword>